<evidence type="ECO:0000256" key="1">
    <source>
        <dbReference type="SAM" id="MobiDB-lite"/>
    </source>
</evidence>
<feature type="region of interest" description="Disordered" evidence="1">
    <location>
        <begin position="129"/>
        <end position="157"/>
    </location>
</feature>
<evidence type="ECO:0000256" key="2">
    <source>
        <dbReference type="SAM" id="SignalP"/>
    </source>
</evidence>
<keyword evidence="3" id="KW-1185">Reference proteome</keyword>
<evidence type="ECO:0000313" key="3">
    <source>
        <dbReference type="Proteomes" id="UP000887566"/>
    </source>
</evidence>
<protein>
    <submittedName>
        <fullName evidence="4">Uncharacterized protein</fullName>
    </submittedName>
</protein>
<organism evidence="3 4">
    <name type="scientific">Plectus sambesii</name>
    <dbReference type="NCBI Taxonomy" id="2011161"/>
    <lineage>
        <taxon>Eukaryota</taxon>
        <taxon>Metazoa</taxon>
        <taxon>Ecdysozoa</taxon>
        <taxon>Nematoda</taxon>
        <taxon>Chromadorea</taxon>
        <taxon>Plectida</taxon>
        <taxon>Plectina</taxon>
        <taxon>Plectoidea</taxon>
        <taxon>Plectidae</taxon>
        <taxon>Plectus</taxon>
    </lineage>
</organism>
<name>A0A914W6R3_9BILA</name>
<keyword evidence="2" id="KW-0732">Signal</keyword>
<dbReference type="WBParaSite" id="PSAMB.scaffold3280size18948.g20944.t1">
    <property type="protein sequence ID" value="PSAMB.scaffold3280size18948.g20944.t1"/>
    <property type="gene ID" value="PSAMB.scaffold3280size18948.g20944"/>
</dbReference>
<feature type="chain" id="PRO_5037018652" evidence="2">
    <location>
        <begin position="21"/>
        <end position="157"/>
    </location>
</feature>
<dbReference type="AlphaFoldDB" id="A0A914W6R3"/>
<proteinExistence type="predicted"/>
<sequence length="157" mass="17468">MGRLVAVALLICCGFVLCEAQLSEQKETTFPLCPAGARPLKRKNGEPRKCLPHQNHLCLSGLGSNTDAKTVCCWNNHVDYFCCLDVTAAQCPTYHNVTVVINNAYPHDPNAPREFHFREGIENDLSPAILRGVGGASSNRKDDKDEENFEVRQRGRR</sequence>
<evidence type="ECO:0000313" key="4">
    <source>
        <dbReference type="WBParaSite" id="PSAMB.scaffold3280size18948.g20944.t1"/>
    </source>
</evidence>
<feature type="compositionally biased region" description="Basic and acidic residues" evidence="1">
    <location>
        <begin position="139"/>
        <end position="157"/>
    </location>
</feature>
<feature type="signal peptide" evidence="2">
    <location>
        <begin position="1"/>
        <end position="20"/>
    </location>
</feature>
<reference evidence="4" key="1">
    <citation type="submission" date="2022-11" db="UniProtKB">
        <authorList>
            <consortium name="WormBaseParasite"/>
        </authorList>
    </citation>
    <scope>IDENTIFICATION</scope>
</reference>
<accession>A0A914W6R3</accession>
<dbReference type="Proteomes" id="UP000887566">
    <property type="component" value="Unplaced"/>
</dbReference>